<feature type="domain" description="mRNA capping enzyme C-terminal" evidence="20">
    <location>
        <begin position="252"/>
        <end position="374"/>
    </location>
</feature>
<dbReference type="PIRSF" id="PIRSF036959">
    <property type="entry name" value="mRNA_cap_alpha"/>
    <property type="match status" value="1"/>
</dbReference>
<dbReference type="Gene3D" id="3.30.470.30">
    <property type="entry name" value="DNA ligase/mRNA capping enzyme"/>
    <property type="match status" value="1"/>
</dbReference>
<evidence type="ECO:0000256" key="17">
    <source>
        <dbReference type="PIRSR" id="PIRSR036959-1"/>
    </source>
</evidence>
<feature type="active site" description="N6-GMP-lysine intermediate" evidence="17">
    <location>
        <position position="67"/>
    </location>
</feature>
<dbReference type="PANTHER" id="PTHR10367:SF17">
    <property type="entry name" value="MRNA-CAPPING ENZYME"/>
    <property type="match status" value="1"/>
</dbReference>
<dbReference type="Proteomes" id="UP000275078">
    <property type="component" value="Unassembled WGS sequence"/>
</dbReference>
<evidence type="ECO:0000256" key="13">
    <source>
        <dbReference type="ARBA" id="ARBA00030702"/>
    </source>
</evidence>
<dbReference type="Pfam" id="PF01331">
    <property type="entry name" value="mRNA_cap_enzyme"/>
    <property type="match status" value="1"/>
</dbReference>
<feature type="domain" description="mRNA capping enzyme adenylation" evidence="19">
    <location>
        <begin position="45"/>
        <end position="248"/>
    </location>
</feature>
<comment type="function">
    <text evidence="16">Second step of mRNA capping. Transfer of the GMP moiety of GTP to the 5'-end of RNA via an enzyme-GMP covalent reaction intermediate.</text>
</comment>
<keyword evidence="5 16" id="KW-0507">mRNA processing</keyword>
<dbReference type="OrthoDB" id="200924at2759"/>
<dbReference type="STRING" id="1160509.A0A3N4IJG2"/>
<organism evidence="21 22">
    <name type="scientific">Ascobolus immersus RN42</name>
    <dbReference type="NCBI Taxonomy" id="1160509"/>
    <lineage>
        <taxon>Eukaryota</taxon>
        <taxon>Fungi</taxon>
        <taxon>Dikarya</taxon>
        <taxon>Ascomycota</taxon>
        <taxon>Pezizomycotina</taxon>
        <taxon>Pezizomycetes</taxon>
        <taxon>Pezizales</taxon>
        <taxon>Ascobolaceae</taxon>
        <taxon>Ascobolus</taxon>
    </lineage>
</organism>
<gene>
    <name evidence="21" type="ORF">BJ508DRAFT_206292</name>
</gene>
<dbReference type="SUPFAM" id="SSF56091">
    <property type="entry name" value="DNA ligase/mRNA capping enzyme, catalytic domain"/>
    <property type="match status" value="1"/>
</dbReference>
<keyword evidence="11 16" id="KW-0539">Nucleus</keyword>
<evidence type="ECO:0000256" key="9">
    <source>
        <dbReference type="ARBA" id="ARBA00023042"/>
    </source>
</evidence>
<evidence type="ECO:0000256" key="5">
    <source>
        <dbReference type="ARBA" id="ARBA00022664"/>
    </source>
</evidence>
<evidence type="ECO:0000256" key="14">
    <source>
        <dbReference type="ARBA" id="ARBA00044624"/>
    </source>
</evidence>
<dbReference type="SUPFAM" id="SSF50249">
    <property type="entry name" value="Nucleic acid-binding proteins"/>
    <property type="match status" value="1"/>
</dbReference>
<feature type="compositionally biased region" description="Basic and acidic residues" evidence="18">
    <location>
        <begin position="1"/>
        <end position="18"/>
    </location>
</feature>
<evidence type="ECO:0000256" key="16">
    <source>
        <dbReference type="PIRNR" id="PIRNR036959"/>
    </source>
</evidence>
<dbReference type="GO" id="GO:0031533">
    <property type="term" value="C:mRNA capping enzyme complex"/>
    <property type="evidence" value="ECO:0007669"/>
    <property type="project" value="InterPro"/>
</dbReference>
<evidence type="ECO:0000256" key="2">
    <source>
        <dbReference type="ARBA" id="ARBA00010237"/>
    </source>
</evidence>
<dbReference type="AlphaFoldDB" id="A0A3N4IJG2"/>
<accession>A0A3N4IJG2</accession>
<dbReference type="InterPro" id="IPR001339">
    <property type="entry name" value="mRNA_cap_enzyme_adenylation"/>
</dbReference>
<evidence type="ECO:0000256" key="12">
    <source>
        <dbReference type="ARBA" id="ARBA00029909"/>
    </source>
</evidence>
<evidence type="ECO:0000256" key="4">
    <source>
        <dbReference type="ARBA" id="ARBA00019171"/>
    </source>
</evidence>
<dbReference type="InterPro" id="IPR013846">
    <property type="entry name" value="mRNA_cap_enzyme_C"/>
</dbReference>
<protein>
    <recommendedName>
        <fullName evidence="4 16">mRNA-capping enzyme subunit alpha</fullName>
        <ecNumber evidence="3 16">2.7.7.50</ecNumber>
    </recommendedName>
    <alternativeName>
        <fullName evidence="12 16">GTP--RNA guanylyltransferase</fullName>
    </alternativeName>
    <alternativeName>
        <fullName evidence="13 16">mRNA guanylyltransferase</fullName>
    </alternativeName>
</protein>
<comment type="subunit">
    <text evidence="15">Heterodimer. The mRNA-capping enzyme is composed of two separate chains alpha and beta, respectively a mRNA guanylyltransferase and an mRNA 5'-triphosphate monophosphatase.</text>
</comment>
<dbReference type="Gene3D" id="2.40.50.140">
    <property type="entry name" value="Nucleic acid-binding proteins"/>
    <property type="match status" value="1"/>
</dbReference>
<dbReference type="CDD" id="cd07895">
    <property type="entry name" value="Adenylation_mRNA_capping"/>
    <property type="match status" value="1"/>
</dbReference>
<evidence type="ECO:0000256" key="8">
    <source>
        <dbReference type="ARBA" id="ARBA00022741"/>
    </source>
</evidence>
<evidence type="ECO:0000256" key="6">
    <source>
        <dbReference type="ARBA" id="ARBA00022679"/>
    </source>
</evidence>
<evidence type="ECO:0000256" key="11">
    <source>
        <dbReference type="ARBA" id="ARBA00023242"/>
    </source>
</evidence>
<dbReference type="InterPro" id="IPR051029">
    <property type="entry name" value="mRNA_Capping_Enz/RNA_Phosphat"/>
</dbReference>
<evidence type="ECO:0000259" key="20">
    <source>
        <dbReference type="Pfam" id="PF03919"/>
    </source>
</evidence>
<keyword evidence="7 16" id="KW-0548">Nucleotidyltransferase</keyword>
<evidence type="ECO:0000256" key="7">
    <source>
        <dbReference type="ARBA" id="ARBA00022695"/>
    </source>
</evidence>
<evidence type="ECO:0000256" key="10">
    <source>
        <dbReference type="ARBA" id="ARBA00023134"/>
    </source>
</evidence>
<evidence type="ECO:0000256" key="3">
    <source>
        <dbReference type="ARBA" id="ARBA00012475"/>
    </source>
</evidence>
<evidence type="ECO:0000256" key="1">
    <source>
        <dbReference type="ARBA" id="ARBA00004123"/>
    </source>
</evidence>
<dbReference type="PANTHER" id="PTHR10367">
    <property type="entry name" value="MRNA-CAPPING ENZYME"/>
    <property type="match status" value="1"/>
</dbReference>
<dbReference type="Pfam" id="PF03919">
    <property type="entry name" value="mRNA_cap_C"/>
    <property type="match status" value="1"/>
</dbReference>
<dbReference type="FunFam" id="3.30.470.30:FF:000011">
    <property type="entry name" value="mRNA-capping enzyme subunit alpha"/>
    <property type="match status" value="1"/>
</dbReference>
<dbReference type="InterPro" id="IPR012340">
    <property type="entry name" value="NA-bd_OB-fold"/>
</dbReference>
<name>A0A3N4IJG2_ASCIM</name>
<keyword evidence="10 16" id="KW-0342">GTP-binding</keyword>
<reference evidence="21 22" key="1">
    <citation type="journal article" date="2018" name="Nat. Ecol. Evol.">
        <title>Pezizomycetes genomes reveal the molecular basis of ectomycorrhizal truffle lifestyle.</title>
        <authorList>
            <person name="Murat C."/>
            <person name="Payen T."/>
            <person name="Noel B."/>
            <person name="Kuo A."/>
            <person name="Morin E."/>
            <person name="Chen J."/>
            <person name="Kohler A."/>
            <person name="Krizsan K."/>
            <person name="Balestrini R."/>
            <person name="Da Silva C."/>
            <person name="Montanini B."/>
            <person name="Hainaut M."/>
            <person name="Levati E."/>
            <person name="Barry K.W."/>
            <person name="Belfiori B."/>
            <person name="Cichocki N."/>
            <person name="Clum A."/>
            <person name="Dockter R.B."/>
            <person name="Fauchery L."/>
            <person name="Guy J."/>
            <person name="Iotti M."/>
            <person name="Le Tacon F."/>
            <person name="Lindquist E.A."/>
            <person name="Lipzen A."/>
            <person name="Malagnac F."/>
            <person name="Mello A."/>
            <person name="Molinier V."/>
            <person name="Miyauchi S."/>
            <person name="Poulain J."/>
            <person name="Riccioni C."/>
            <person name="Rubini A."/>
            <person name="Sitrit Y."/>
            <person name="Splivallo R."/>
            <person name="Traeger S."/>
            <person name="Wang M."/>
            <person name="Zifcakova L."/>
            <person name="Wipf D."/>
            <person name="Zambonelli A."/>
            <person name="Paolocci F."/>
            <person name="Nowrousian M."/>
            <person name="Ottonello S."/>
            <person name="Baldrian P."/>
            <person name="Spatafora J.W."/>
            <person name="Henrissat B."/>
            <person name="Nagy L.G."/>
            <person name="Aury J.M."/>
            <person name="Wincker P."/>
            <person name="Grigoriev I.V."/>
            <person name="Bonfante P."/>
            <person name="Martin F.M."/>
        </authorList>
    </citation>
    <scope>NUCLEOTIDE SEQUENCE [LARGE SCALE GENOMIC DNA]</scope>
    <source>
        <strain evidence="21 22">RN42</strain>
    </source>
</reference>
<evidence type="ECO:0000256" key="15">
    <source>
        <dbReference type="ARBA" id="ARBA00047082"/>
    </source>
</evidence>
<dbReference type="GO" id="GO:0006370">
    <property type="term" value="P:7-methylguanosine mRNA capping"/>
    <property type="evidence" value="ECO:0007669"/>
    <property type="project" value="UniProtKB-KW"/>
</dbReference>
<dbReference type="GO" id="GO:0005525">
    <property type="term" value="F:GTP binding"/>
    <property type="evidence" value="ECO:0007669"/>
    <property type="project" value="UniProtKB-KW"/>
</dbReference>
<evidence type="ECO:0000313" key="22">
    <source>
        <dbReference type="Proteomes" id="UP000275078"/>
    </source>
</evidence>
<evidence type="ECO:0000259" key="19">
    <source>
        <dbReference type="Pfam" id="PF01331"/>
    </source>
</evidence>
<proteinExistence type="inferred from homology"/>
<dbReference type="EC" id="2.7.7.50" evidence="3 16"/>
<evidence type="ECO:0000313" key="21">
    <source>
        <dbReference type="EMBL" id="RPA84311.1"/>
    </source>
</evidence>
<keyword evidence="6 16" id="KW-0808">Transferase</keyword>
<dbReference type="EMBL" id="ML119659">
    <property type="protein sequence ID" value="RPA84311.1"/>
    <property type="molecule type" value="Genomic_DNA"/>
</dbReference>
<dbReference type="InterPro" id="IPR017075">
    <property type="entry name" value="mRNA_cap_enzyme_alpha"/>
</dbReference>
<feature type="region of interest" description="Disordered" evidence="18">
    <location>
        <begin position="1"/>
        <end position="20"/>
    </location>
</feature>
<dbReference type="GO" id="GO:0004484">
    <property type="term" value="F:mRNA guanylyltransferase activity"/>
    <property type="evidence" value="ECO:0007669"/>
    <property type="project" value="UniProtKB-EC"/>
</dbReference>
<keyword evidence="22" id="KW-1185">Reference proteome</keyword>
<comment type="similarity">
    <text evidence="2 16">Belongs to the eukaryotic GTase family.</text>
</comment>
<comment type="catalytic activity">
    <reaction evidence="14">
        <text>a 5'-end diphospho-ribonucleoside in mRNA + GTP + H(+) = a 5'-end (5'-triphosphoguanosine)-ribonucleoside in mRNA + diphosphate</text>
        <dbReference type="Rhea" id="RHEA:67012"/>
        <dbReference type="Rhea" id="RHEA-COMP:17165"/>
        <dbReference type="Rhea" id="RHEA-COMP:17166"/>
        <dbReference type="ChEBI" id="CHEBI:15378"/>
        <dbReference type="ChEBI" id="CHEBI:33019"/>
        <dbReference type="ChEBI" id="CHEBI:37565"/>
        <dbReference type="ChEBI" id="CHEBI:167616"/>
        <dbReference type="ChEBI" id="CHEBI:167617"/>
        <dbReference type="EC" id="2.7.7.50"/>
    </reaction>
    <physiologicalReaction direction="left-to-right" evidence="14">
        <dbReference type="Rhea" id="RHEA:67013"/>
    </physiologicalReaction>
</comment>
<keyword evidence="9 16" id="KW-0506">mRNA capping</keyword>
<dbReference type="GO" id="GO:0005524">
    <property type="term" value="F:ATP binding"/>
    <property type="evidence" value="ECO:0007669"/>
    <property type="project" value="InterPro"/>
</dbReference>
<comment type="subcellular location">
    <subcellularLocation>
        <location evidence="1 16">Nucleus</location>
    </subcellularLocation>
</comment>
<evidence type="ECO:0000256" key="18">
    <source>
        <dbReference type="SAM" id="MobiDB-lite"/>
    </source>
</evidence>
<sequence length="397" mass="45997">MSGDHRHPVPDMPGHRAPPELAGQFRREVAALLGREHNTNFPGAQPVSFGTRHIEALKKQDYYVCEKSDGIRCLLYFTVGDRGEEIHYLIDRKNDYYFLEGLHFPMQNDPSFQSFHSDTIIDGELVLDKNPKAPKKDGIPAGYELKYLVFDCLVLDKKPLMHRTLDKRLGYFREFVYKPYCALLEAYPSEIPFFPFILAFKNMEFSYAITKMMKDVLPNLKHGNDGLIFTCRNTPYKFGTDEHILKWKPANENSVDFRLNLEFPPLYPESDSDDDSDTAETPLDYDAMPRFLLSVYHGNNDYRPFGEMFMTAEEWEDMKNMGVPLDDTIVECSKDDEGRWRFMRFRNDKKDANHISTVNSVLESIADAVELEDLEREAARIRSEWKKRAAQGQPGAR</sequence>
<keyword evidence="8 16" id="KW-0547">Nucleotide-binding</keyword>